<accession>A0A3M8P338</accession>
<dbReference type="InterPro" id="IPR001478">
    <property type="entry name" value="PDZ"/>
</dbReference>
<dbReference type="Proteomes" id="UP000275473">
    <property type="component" value="Unassembled WGS sequence"/>
</dbReference>
<dbReference type="PROSITE" id="PS50106">
    <property type="entry name" value="PDZ"/>
    <property type="match status" value="1"/>
</dbReference>
<name>A0A3M8P338_9BACL</name>
<dbReference type="SUPFAM" id="SSF50156">
    <property type="entry name" value="PDZ domain-like"/>
    <property type="match status" value="1"/>
</dbReference>
<dbReference type="SMART" id="SM00228">
    <property type="entry name" value="PDZ"/>
    <property type="match status" value="1"/>
</dbReference>
<feature type="transmembrane region" description="Helical" evidence="1">
    <location>
        <begin position="7"/>
        <end position="29"/>
    </location>
</feature>
<feature type="transmembrane region" description="Helical" evidence="1">
    <location>
        <begin position="134"/>
        <end position="151"/>
    </location>
</feature>
<keyword evidence="4" id="KW-1185">Reference proteome</keyword>
<dbReference type="OrthoDB" id="198399at2"/>
<gene>
    <name evidence="3" type="ORF">EEX84_16040</name>
</gene>
<feature type="transmembrane region" description="Helical" evidence="1">
    <location>
        <begin position="61"/>
        <end position="82"/>
    </location>
</feature>
<feature type="transmembrane region" description="Helical" evidence="1">
    <location>
        <begin position="94"/>
        <end position="114"/>
    </location>
</feature>
<dbReference type="Gene3D" id="2.30.42.10">
    <property type="match status" value="1"/>
</dbReference>
<dbReference type="EMBL" id="RIAX01000022">
    <property type="protein sequence ID" value="RNF38149.1"/>
    <property type="molecule type" value="Genomic_DNA"/>
</dbReference>
<comment type="caution">
    <text evidence="3">The sequence shown here is derived from an EMBL/GenBank/DDBJ whole genome shotgun (WGS) entry which is preliminary data.</text>
</comment>
<feature type="domain" description="PDZ" evidence="2">
    <location>
        <begin position="281"/>
        <end position="359"/>
    </location>
</feature>
<dbReference type="InterPro" id="IPR036034">
    <property type="entry name" value="PDZ_sf"/>
</dbReference>
<protein>
    <submittedName>
        <fullName evidence="3">PDZ domain-containing protein</fullName>
    </submittedName>
</protein>
<evidence type="ECO:0000256" key="1">
    <source>
        <dbReference type="SAM" id="Phobius"/>
    </source>
</evidence>
<evidence type="ECO:0000259" key="2">
    <source>
        <dbReference type="PROSITE" id="PS50106"/>
    </source>
</evidence>
<evidence type="ECO:0000313" key="4">
    <source>
        <dbReference type="Proteomes" id="UP000275473"/>
    </source>
</evidence>
<dbReference type="RefSeq" id="WP_123166664.1">
    <property type="nucleotide sequence ID" value="NZ_RIAX01000022.1"/>
</dbReference>
<sequence>MEAIVDIARFFINPVFYIALLIAVLLGYLRVKKERKVFRTRILPGGTELAELIKGGLKMGLFFSILIIALGLTVPIEWLVALSIASLLMMISGFYRIGSFVYMSLAAVALGWLFRTNDWSVSLFAVDYNGYYVAWEWLFPVALITAAFLYGEGKLIGKYGAEAASPRLNQSSRGLPAVSYEAKRLWLIPVLLLVPGELIESFAPYWPQLPIGESSFSLILFPVVLGFQSRSRHTLPVYLYPRIGKAVKTLGVMMAVLALASILWGPAAFVALIFGVVSRLAVSLYFAAGERRGVFAVTPQPEGVMIADVLPGSPAAKMGLAKGEVIKKVNGLTVSNESELYEAIQVNAAHCRLEVLDHNREVRLRQHVIFRHDHHRLGLVVVN</sequence>
<proteinExistence type="predicted"/>
<evidence type="ECO:0000313" key="3">
    <source>
        <dbReference type="EMBL" id="RNF38149.1"/>
    </source>
</evidence>
<organism evidence="3 4">
    <name type="scientific">Planococcus salinus</name>
    <dbReference type="NCBI Taxonomy" id="1848460"/>
    <lineage>
        <taxon>Bacteria</taxon>
        <taxon>Bacillati</taxon>
        <taxon>Bacillota</taxon>
        <taxon>Bacilli</taxon>
        <taxon>Bacillales</taxon>
        <taxon>Caryophanaceae</taxon>
        <taxon>Planococcus</taxon>
    </lineage>
</organism>
<keyword evidence="1" id="KW-0472">Membrane</keyword>
<dbReference type="AlphaFoldDB" id="A0A3M8P338"/>
<dbReference type="InterPro" id="IPR041489">
    <property type="entry name" value="PDZ_6"/>
</dbReference>
<keyword evidence="1" id="KW-1133">Transmembrane helix</keyword>
<keyword evidence="1" id="KW-0812">Transmembrane</keyword>
<dbReference type="Pfam" id="PF17820">
    <property type="entry name" value="PDZ_6"/>
    <property type="match status" value="1"/>
</dbReference>
<reference evidence="3 4" key="1">
    <citation type="journal article" date="2018" name="Int. J. Syst. Evol. Microbiol.">
        <title>Planococcus salinus sp. nov., a moderately halophilic bacterium isolated from a saline-alkali soil.</title>
        <authorList>
            <person name="Gan L."/>
        </authorList>
    </citation>
    <scope>NUCLEOTIDE SEQUENCE [LARGE SCALE GENOMIC DNA]</scope>
    <source>
        <strain evidence="3 4">LCB217</strain>
    </source>
</reference>